<dbReference type="OrthoDB" id="9777884at2"/>
<reference evidence="3 4" key="1">
    <citation type="journal article" date="2019" name="Microorganisms">
        <title>Paenibacillus lutrae sp. nov., A Chitinolytic Species Isolated from A River Otter in Castril Natural Park, Granada, Spain.</title>
        <authorList>
            <person name="Rodriguez M."/>
            <person name="Reina J.C."/>
            <person name="Bejar V."/>
            <person name="Llamas I."/>
        </authorList>
    </citation>
    <scope>NUCLEOTIDE SEQUENCE [LARGE SCALE GENOMIC DNA]</scope>
    <source>
        <strain evidence="3 4">N10</strain>
    </source>
</reference>
<dbReference type="InterPro" id="IPR014729">
    <property type="entry name" value="Rossmann-like_a/b/a_fold"/>
</dbReference>
<evidence type="ECO:0000256" key="1">
    <source>
        <dbReference type="ARBA" id="ARBA00008791"/>
    </source>
</evidence>
<dbReference type="AlphaFoldDB" id="A0A7X3FML0"/>
<dbReference type="CDD" id="cd00293">
    <property type="entry name" value="USP-like"/>
    <property type="match status" value="1"/>
</dbReference>
<gene>
    <name evidence="3" type="ORF">EDM21_23705</name>
</gene>
<evidence type="ECO:0000313" key="3">
    <source>
        <dbReference type="EMBL" id="MVP02491.1"/>
    </source>
</evidence>
<organism evidence="3 4">
    <name type="scientific">Paenibacillus lutrae</name>
    <dbReference type="NCBI Taxonomy" id="2078573"/>
    <lineage>
        <taxon>Bacteria</taxon>
        <taxon>Bacillati</taxon>
        <taxon>Bacillota</taxon>
        <taxon>Bacilli</taxon>
        <taxon>Bacillales</taxon>
        <taxon>Paenibacillaceae</taxon>
        <taxon>Paenibacillus</taxon>
    </lineage>
</organism>
<dbReference type="EMBL" id="RHLK01000026">
    <property type="protein sequence ID" value="MVP02491.1"/>
    <property type="molecule type" value="Genomic_DNA"/>
</dbReference>
<dbReference type="RefSeq" id="WP_157338845.1">
    <property type="nucleotide sequence ID" value="NZ_RHLK01000026.1"/>
</dbReference>
<evidence type="ECO:0000259" key="2">
    <source>
        <dbReference type="Pfam" id="PF00582"/>
    </source>
</evidence>
<dbReference type="PANTHER" id="PTHR46268">
    <property type="entry name" value="STRESS RESPONSE PROTEIN NHAX"/>
    <property type="match status" value="1"/>
</dbReference>
<sequence>MQFMNILCAYDGSKISKQALEKAAALAKSNPGAVLDVVHVASMPSLVVGEALIATPAVMSGEYYEAAEEIAEEARQRLLSLSQPADVHILNGNPGRMIIEHAERTNRDLIIIGSRGLNGVREWVLGSVSHYVVQHAKIPVLVIK</sequence>
<dbReference type="Pfam" id="PF00582">
    <property type="entry name" value="Usp"/>
    <property type="match status" value="1"/>
</dbReference>
<dbReference type="InterPro" id="IPR006016">
    <property type="entry name" value="UspA"/>
</dbReference>
<feature type="domain" description="UspA" evidence="2">
    <location>
        <begin position="3"/>
        <end position="144"/>
    </location>
</feature>
<dbReference type="Gene3D" id="3.40.50.620">
    <property type="entry name" value="HUPs"/>
    <property type="match status" value="1"/>
</dbReference>
<comment type="caution">
    <text evidence="3">The sequence shown here is derived from an EMBL/GenBank/DDBJ whole genome shotgun (WGS) entry which is preliminary data.</text>
</comment>
<dbReference type="InterPro" id="IPR006015">
    <property type="entry name" value="Universal_stress_UspA"/>
</dbReference>
<name>A0A7X3FML0_9BACL</name>
<accession>A0A7X3FML0</accession>
<evidence type="ECO:0000313" key="4">
    <source>
        <dbReference type="Proteomes" id="UP000490800"/>
    </source>
</evidence>
<protein>
    <submittedName>
        <fullName evidence="3">Universal stress protein</fullName>
    </submittedName>
</protein>
<comment type="similarity">
    <text evidence="1">Belongs to the universal stress protein A family.</text>
</comment>
<dbReference type="PANTHER" id="PTHR46268:SF6">
    <property type="entry name" value="UNIVERSAL STRESS PROTEIN UP12"/>
    <property type="match status" value="1"/>
</dbReference>
<proteinExistence type="inferred from homology"/>
<keyword evidence="4" id="KW-1185">Reference proteome</keyword>
<dbReference type="PRINTS" id="PR01438">
    <property type="entry name" value="UNVRSLSTRESS"/>
</dbReference>
<dbReference type="Proteomes" id="UP000490800">
    <property type="component" value="Unassembled WGS sequence"/>
</dbReference>
<dbReference type="SUPFAM" id="SSF52402">
    <property type="entry name" value="Adenine nucleotide alpha hydrolases-like"/>
    <property type="match status" value="1"/>
</dbReference>